<evidence type="ECO:0000259" key="6">
    <source>
        <dbReference type="Pfam" id="PF15613"/>
    </source>
</evidence>
<dbReference type="Pfam" id="PF02791">
    <property type="entry name" value="DDT"/>
    <property type="match status" value="1"/>
</dbReference>
<feature type="region of interest" description="Disordered" evidence="3">
    <location>
        <begin position="340"/>
        <end position="371"/>
    </location>
</feature>
<dbReference type="EMBL" id="JADCNM010000014">
    <property type="protein sequence ID" value="KAG0453737.1"/>
    <property type="molecule type" value="Genomic_DNA"/>
</dbReference>
<feature type="region of interest" description="Disordered" evidence="3">
    <location>
        <begin position="509"/>
        <end position="530"/>
    </location>
</feature>
<name>A0A835PLH3_VANPL</name>
<dbReference type="Proteomes" id="UP000639772">
    <property type="component" value="Unassembled WGS sequence"/>
</dbReference>
<dbReference type="GO" id="GO:0005634">
    <property type="term" value="C:nucleus"/>
    <property type="evidence" value="ECO:0007669"/>
    <property type="project" value="UniProtKB-SubCell"/>
</dbReference>
<comment type="subcellular location">
    <subcellularLocation>
        <location evidence="1">Nucleus</location>
    </subcellularLocation>
</comment>
<evidence type="ECO:0000259" key="5">
    <source>
        <dbReference type="Pfam" id="PF15612"/>
    </source>
</evidence>
<sequence length="869" mass="97459">MTAEGGKVFRKDGPPLGVEFDPLPRNAFGLVADTRKSHCDEGTQRALKRKKVLKSSDPESQRLLESNSSVKKYDDEDLELRELEPASTSLKCSSHLGLSGQHGCPLCKDLLARFPPRIVKMKQPIAAKPWDSSPELVKKLFVVIGQTYIEQFFVYSHISVVFTIPYIIHRTFWSFRFLYSYACSFEMCTFTLDELAQAFIDKDSLLLGKIHVGLLKLLLLGVESEIATGFISTGSRDCRFLSFLHFVREQEFDVNIWTECLNSLSWTEILRQVLTAAGYGSKQNSVRRDSFNKIVTLDMPGTQKEQEELICSTLSSDITLFEKIGPMAYRLRVNPQIKGNYGSQSDDDLGGVEDESSDADTSRCSDDSDGENSALYKQKIVKYKSKDKGSRQKLIEHNEIDESYPGEAWFLGLMEGDYSNLSTEEKLDTLVALVDLVGASSSIRTAEPSVALSTSATSMPCRGSGAKIKRLPCLSKSTSSNIRKESGIEKTLSVGDRFQSDSLLAFSNATKKGQSSGGTETTSPDVHPPKSIYLGSDRRYNNYWLFLGSCEKSDPGHRRIYFESSEDGNWHVIDTTQALRDLLLALSTAGHKGNLGFFASLEKREACLCQAMDDFFAAEYRRRQTAGSNRFELSTSSGDGSSPISDVDNILASSHSTDSCSSASVAVVPEIVDSKEEKKKRWDRLQAYDRWIWSCFYSTLNAVKNYKRSYMESLTRCESCHDLYWRDEKHCKLCHTTFEMIFDLDERYAIHVATCREITDCRDFPAHKVLPSQLQALKAAVHVIEGSMPAGAFSSAWKSSAHKLWVKRLRRTSSLPELLQVLADLVTAMNEEWLYENVLPLHSAMPLDEVMAYFQTMPQTTSMSCTLDC</sequence>
<dbReference type="AlphaFoldDB" id="A0A835PLH3"/>
<dbReference type="InterPro" id="IPR044977">
    <property type="entry name" value="RLT1-3"/>
</dbReference>
<feature type="compositionally biased region" description="Polar residues" evidence="3">
    <location>
        <begin position="509"/>
        <end position="524"/>
    </location>
</feature>
<keyword evidence="2" id="KW-0539">Nucleus</keyword>
<organism evidence="7 8">
    <name type="scientific">Vanilla planifolia</name>
    <name type="common">Vanilla</name>
    <dbReference type="NCBI Taxonomy" id="51239"/>
    <lineage>
        <taxon>Eukaryota</taxon>
        <taxon>Viridiplantae</taxon>
        <taxon>Streptophyta</taxon>
        <taxon>Embryophyta</taxon>
        <taxon>Tracheophyta</taxon>
        <taxon>Spermatophyta</taxon>
        <taxon>Magnoliopsida</taxon>
        <taxon>Liliopsida</taxon>
        <taxon>Asparagales</taxon>
        <taxon>Orchidaceae</taxon>
        <taxon>Vanilloideae</taxon>
        <taxon>Vanilleae</taxon>
        <taxon>Vanilla</taxon>
    </lineage>
</organism>
<reference evidence="7 8" key="1">
    <citation type="journal article" date="2020" name="Nat. Food">
        <title>A phased Vanilla planifolia genome enables genetic improvement of flavour and production.</title>
        <authorList>
            <person name="Hasing T."/>
            <person name="Tang H."/>
            <person name="Brym M."/>
            <person name="Khazi F."/>
            <person name="Huang T."/>
            <person name="Chambers A.H."/>
        </authorList>
    </citation>
    <scope>NUCLEOTIDE SEQUENCE [LARGE SCALE GENOMIC DNA]</scope>
    <source>
        <tissue evidence="7">Leaf</tissue>
    </source>
</reference>
<dbReference type="OrthoDB" id="6159439at2759"/>
<dbReference type="InterPro" id="IPR028942">
    <property type="entry name" value="WHIM1_dom"/>
</dbReference>
<dbReference type="InterPro" id="IPR018501">
    <property type="entry name" value="DDT_dom"/>
</dbReference>
<accession>A0A835PLH3</accession>
<feature type="compositionally biased region" description="Acidic residues" evidence="3">
    <location>
        <begin position="345"/>
        <end position="358"/>
    </location>
</feature>
<feature type="domain" description="WHIM2" evidence="6">
    <location>
        <begin position="532"/>
        <end position="592"/>
    </location>
</feature>
<evidence type="ECO:0000256" key="2">
    <source>
        <dbReference type="ARBA" id="ARBA00023242"/>
    </source>
</evidence>
<evidence type="ECO:0000256" key="3">
    <source>
        <dbReference type="SAM" id="MobiDB-lite"/>
    </source>
</evidence>
<feature type="region of interest" description="Disordered" evidence="3">
    <location>
        <begin position="1"/>
        <end position="20"/>
    </location>
</feature>
<protein>
    <recommendedName>
        <fullName evidence="9">DDT domain-containing protein</fullName>
    </recommendedName>
</protein>
<evidence type="ECO:0008006" key="9">
    <source>
        <dbReference type="Google" id="ProtNLM"/>
    </source>
</evidence>
<gene>
    <name evidence="7" type="ORF">HPP92_025041</name>
</gene>
<dbReference type="PANTHER" id="PTHR36968">
    <property type="entry name" value="HOMEOBOX-DDT DOMAIN PROTEIN RLT2"/>
    <property type="match status" value="1"/>
</dbReference>
<evidence type="ECO:0000313" key="8">
    <source>
        <dbReference type="Proteomes" id="UP000639772"/>
    </source>
</evidence>
<feature type="domain" description="DDT" evidence="4">
    <location>
        <begin position="175"/>
        <end position="219"/>
    </location>
</feature>
<feature type="domain" description="WHIM1" evidence="5">
    <location>
        <begin position="406"/>
        <end position="445"/>
    </location>
</feature>
<dbReference type="GO" id="GO:0006357">
    <property type="term" value="P:regulation of transcription by RNA polymerase II"/>
    <property type="evidence" value="ECO:0007669"/>
    <property type="project" value="InterPro"/>
</dbReference>
<evidence type="ECO:0000313" key="7">
    <source>
        <dbReference type="EMBL" id="KAG0453737.1"/>
    </source>
</evidence>
<evidence type="ECO:0000256" key="1">
    <source>
        <dbReference type="ARBA" id="ARBA00004123"/>
    </source>
</evidence>
<comment type="caution">
    <text evidence="7">The sequence shown here is derived from an EMBL/GenBank/DDBJ whole genome shotgun (WGS) entry which is preliminary data.</text>
</comment>
<proteinExistence type="predicted"/>
<dbReference type="Pfam" id="PF15612">
    <property type="entry name" value="WHIM1"/>
    <property type="match status" value="1"/>
</dbReference>
<feature type="region of interest" description="Disordered" evidence="3">
    <location>
        <begin position="39"/>
        <end position="70"/>
    </location>
</feature>
<dbReference type="InterPro" id="IPR028941">
    <property type="entry name" value="WHIM2_dom"/>
</dbReference>
<dbReference type="Pfam" id="PF15613">
    <property type="entry name" value="WSD"/>
    <property type="match status" value="1"/>
</dbReference>
<evidence type="ECO:0000259" key="4">
    <source>
        <dbReference type="Pfam" id="PF02791"/>
    </source>
</evidence>
<dbReference type="PANTHER" id="PTHR36968:SF8">
    <property type="entry name" value="HOMEOBOX-DDT DOMAIN PROTEIN RLT3 ISOFORM X1"/>
    <property type="match status" value="1"/>
</dbReference>